<organism evidence="6 7">
    <name type="scientific">Pannus brasiliensis CCIBt3594</name>
    <dbReference type="NCBI Taxonomy" id="1427578"/>
    <lineage>
        <taxon>Bacteria</taxon>
        <taxon>Bacillati</taxon>
        <taxon>Cyanobacteriota</taxon>
        <taxon>Cyanophyceae</taxon>
        <taxon>Oscillatoriophycideae</taxon>
        <taxon>Chroococcales</taxon>
        <taxon>Microcystaceae</taxon>
        <taxon>Pannus</taxon>
    </lineage>
</organism>
<comment type="similarity">
    <text evidence="1">Belongs to the membrane fusion protein (MFP) (TC 8.A.1) family.</text>
</comment>
<evidence type="ECO:0000256" key="1">
    <source>
        <dbReference type="ARBA" id="ARBA00009477"/>
    </source>
</evidence>
<dbReference type="InterPro" id="IPR006143">
    <property type="entry name" value="RND_pump_MFP"/>
</dbReference>
<feature type="domain" description="Multidrug resistance protein MdtA-like barrel-sandwich hybrid" evidence="5">
    <location>
        <begin position="65"/>
        <end position="313"/>
    </location>
</feature>
<reference evidence="6 7" key="1">
    <citation type="submission" date="2024-01" db="EMBL/GenBank/DDBJ databases">
        <title>Genomic insights into the taxonomy and metabolism of the cyanobacterium Pannus brasiliensis CCIBt3594.</title>
        <authorList>
            <person name="Machado M."/>
            <person name="Botero N.B."/>
            <person name="Andreote A.P.D."/>
            <person name="Feitosa A.M.T."/>
            <person name="Popin R."/>
            <person name="Sivonen K."/>
            <person name="Fiore M.F."/>
        </authorList>
    </citation>
    <scope>NUCLEOTIDE SEQUENCE [LARGE SCALE GENOMIC DNA]</scope>
    <source>
        <strain evidence="6 7">CCIBt3594</strain>
    </source>
</reference>
<dbReference type="InterPro" id="IPR058625">
    <property type="entry name" value="MdtA-like_BSH"/>
</dbReference>
<protein>
    <submittedName>
        <fullName evidence="6">Efflux RND transporter periplasmic adaptor subunit</fullName>
    </submittedName>
</protein>
<feature type="region of interest" description="Disordered" evidence="3">
    <location>
        <begin position="428"/>
        <end position="449"/>
    </location>
</feature>
<dbReference type="GO" id="GO:0015562">
    <property type="term" value="F:efflux transmembrane transporter activity"/>
    <property type="evidence" value="ECO:0007669"/>
    <property type="project" value="TreeGrafter"/>
</dbReference>
<feature type="domain" description="Multidrug resistance protein MdtA-like alpha-helical hairpin" evidence="4">
    <location>
        <begin position="161"/>
        <end position="216"/>
    </location>
</feature>
<dbReference type="Proteomes" id="UP001328733">
    <property type="component" value="Unassembled WGS sequence"/>
</dbReference>
<dbReference type="Gene3D" id="2.40.50.100">
    <property type="match status" value="2"/>
</dbReference>
<dbReference type="PROSITE" id="PS51257">
    <property type="entry name" value="PROKAR_LIPOPROTEIN"/>
    <property type="match status" value="1"/>
</dbReference>
<keyword evidence="7" id="KW-1185">Reference proteome</keyword>
<feature type="coiled-coil region" evidence="2">
    <location>
        <begin position="161"/>
        <end position="247"/>
    </location>
</feature>
<proteinExistence type="inferred from homology"/>
<dbReference type="Pfam" id="PF25917">
    <property type="entry name" value="BSH_RND"/>
    <property type="match status" value="1"/>
</dbReference>
<evidence type="ECO:0000259" key="5">
    <source>
        <dbReference type="Pfam" id="PF25917"/>
    </source>
</evidence>
<name>A0AAW9QNY1_9CHRO</name>
<dbReference type="EMBL" id="JBAFSM010000003">
    <property type="protein sequence ID" value="MEG3435942.1"/>
    <property type="molecule type" value="Genomic_DNA"/>
</dbReference>
<dbReference type="GO" id="GO:1990281">
    <property type="term" value="C:efflux pump complex"/>
    <property type="evidence" value="ECO:0007669"/>
    <property type="project" value="TreeGrafter"/>
</dbReference>
<dbReference type="SUPFAM" id="SSF111369">
    <property type="entry name" value="HlyD-like secretion proteins"/>
    <property type="match status" value="2"/>
</dbReference>
<accession>A0AAW9QNY1</accession>
<evidence type="ECO:0000256" key="3">
    <source>
        <dbReference type="SAM" id="MobiDB-lite"/>
    </source>
</evidence>
<evidence type="ECO:0000256" key="2">
    <source>
        <dbReference type="SAM" id="Coils"/>
    </source>
</evidence>
<evidence type="ECO:0000313" key="7">
    <source>
        <dbReference type="Proteomes" id="UP001328733"/>
    </source>
</evidence>
<evidence type="ECO:0000313" key="6">
    <source>
        <dbReference type="EMBL" id="MEG3435942.1"/>
    </source>
</evidence>
<dbReference type="InterPro" id="IPR058624">
    <property type="entry name" value="MdtA-like_HH"/>
</dbReference>
<dbReference type="PANTHER" id="PTHR30469:SF39">
    <property type="entry name" value="SLL0180 PROTEIN"/>
    <property type="match status" value="1"/>
</dbReference>
<dbReference type="Gene3D" id="2.40.30.170">
    <property type="match status" value="1"/>
</dbReference>
<gene>
    <name evidence="6" type="ORF">V0288_02320</name>
</gene>
<sequence length="500" mass="53964">MNTRSVGFSGFFGTSIALSFLVGGCAPEAPKATAPPAIPVKLQTLERDLLIDSSEYVGTLEARQRVAVAPRVQGRIQTIYVKEGDQVKRGQKIAQLTSEQQQQQVNAGIGQMNAAKANLVTAEAQYRQQQAQASAESSRVAQSRAGVANAEATVKTQQATLSSREADLQRARANLDLAQKDYERSRFLVREGAQSQQELDNKTRTIRAARAELNAATQDRDAARQQVEAARASLQAAKEALNVAIRNESASQEQVAAALATVNSRKADIANAEGQLGATRQDLRFNTIVAPIDGVVGDFNQLKVGDFIPVGGELTTLTNNKVLDLNVQIPVELQSRLRVGLPVETIEKDGSAGVKGQVTYISPTVSRDTQSVLVKFSFPNDGSLRDRQYTRVRVIWDRKPGLLIPTEAITSVGTQKFVFVAAEEKPGEGQRDVKKDAKKDTTTPAETTGSRLVVRQVPIQVGTIQGQAYQVLSGVKAGDRIAIDQILNLRDGTPISVSQQ</sequence>
<dbReference type="Pfam" id="PF25876">
    <property type="entry name" value="HH_MFP_RND"/>
    <property type="match status" value="1"/>
</dbReference>
<dbReference type="Gene3D" id="2.40.420.20">
    <property type="match status" value="1"/>
</dbReference>
<dbReference type="RefSeq" id="WP_332863394.1">
    <property type="nucleotide sequence ID" value="NZ_JBAFSM010000003.1"/>
</dbReference>
<dbReference type="Gene3D" id="1.10.287.470">
    <property type="entry name" value="Helix hairpin bin"/>
    <property type="match status" value="2"/>
</dbReference>
<keyword evidence="2" id="KW-0175">Coiled coil</keyword>
<evidence type="ECO:0000259" key="4">
    <source>
        <dbReference type="Pfam" id="PF25876"/>
    </source>
</evidence>
<feature type="compositionally biased region" description="Basic and acidic residues" evidence="3">
    <location>
        <begin position="428"/>
        <end position="441"/>
    </location>
</feature>
<dbReference type="AlphaFoldDB" id="A0AAW9QNY1"/>
<dbReference type="NCBIfam" id="TIGR01730">
    <property type="entry name" value="RND_mfp"/>
    <property type="match status" value="1"/>
</dbReference>
<dbReference type="PRINTS" id="PR01490">
    <property type="entry name" value="RTXTOXIND"/>
</dbReference>
<dbReference type="PANTHER" id="PTHR30469">
    <property type="entry name" value="MULTIDRUG RESISTANCE PROTEIN MDTA"/>
    <property type="match status" value="1"/>
</dbReference>
<comment type="caution">
    <text evidence="6">The sequence shown here is derived from an EMBL/GenBank/DDBJ whole genome shotgun (WGS) entry which is preliminary data.</text>
</comment>